<dbReference type="InterPro" id="IPR001919">
    <property type="entry name" value="CBD2"/>
</dbReference>
<dbReference type="SMART" id="SM00637">
    <property type="entry name" value="CBD_II"/>
    <property type="match status" value="1"/>
</dbReference>
<keyword evidence="5" id="KW-1185">Reference proteome</keyword>
<comment type="caution">
    <text evidence="4">The sequence shown here is derived from an EMBL/GenBank/DDBJ whole genome shotgun (WGS) entry which is preliminary data.</text>
</comment>
<evidence type="ECO:0000313" key="4">
    <source>
        <dbReference type="EMBL" id="GFJ75900.1"/>
    </source>
</evidence>
<proteinExistence type="predicted"/>
<protein>
    <recommendedName>
        <fullName evidence="3">CBM2 domain-containing protein</fullName>
    </recommendedName>
</protein>
<accession>A0A6V8JXA4</accession>
<dbReference type="Gene3D" id="2.60.40.290">
    <property type="match status" value="1"/>
</dbReference>
<dbReference type="EMBL" id="BLPF01000001">
    <property type="protein sequence ID" value="GFJ75900.1"/>
    <property type="molecule type" value="Genomic_DNA"/>
</dbReference>
<gene>
    <name evidence="4" type="ORF">Phou_000800</name>
</gene>
<evidence type="ECO:0000256" key="2">
    <source>
        <dbReference type="SAM" id="SignalP"/>
    </source>
</evidence>
<evidence type="ECO:0000259" key="3">
    <source>
        <dbReference type="PROSITE" id="PS51173"/>
    </source>
</evidence>
<sequence length="412" mass="45122">MRRAVLTSGAVVASLAGGLLVATAAEAAVACRVNYTVTSQWSGGFTANVAISNLGDPVNGWRLTWSFPTGQSVAQAWNASVTQSGAAVTATNVSWNGAMGTNGSAAFGFNGQFSTTNTNPTAFSLNGVACTGSPGTPTTAPPTTRPPTTPPATTAPPVTTAPPSSGWNPPSNLVQPLNAVWTHQEQTYNNGNLYGFRNYGWDQLFANRGYINYCVRWDSSATVSAQLRDEIHAALKRQYKKWMDVMVGHNNWPYTDVPVNVVGWAVRDRNQLQWTDSSVDIYVNNIRENAPQCSEPCGRFFNQSGNYPNCPGGASRHYDHSLWLTDGFGGGAGGDWGQRMGREYFVNARNSENIHIFLHELGHTYGLDDFYDWDPLPGQGFIMKAGSASQITEFDRWMFRDWWRHLKSRYGY</sequence>
<dbReference type="Pfam" id="PF00553">
    <property type="entry name" value="CBM_2"/>
    <property type="match status" value="1"/>
</dbReference>
<reference evidence="4 5" key="2">
    <citation type="submission" date="2020-03" db="EMBL/GenBank/DDBJ databases">
        <authorList>
            <person name="Ichikawa N."/>
            <person name="Kimura A."/>
            <person name="Kitahashi Y."/>
            <person name="Uohara A."/>
        </authorList>
    </citation>
    <scope>NUCLEOTIDE SEQUENCE [LARGE SCALE GENOMIC DNA]</scope>
    <source>
        <strain evidence="4 5">NBRC 108639</strain>
    </source>
</reference>
<feature type="signal peptide" evidence="2">
    <location>
        <begin position="1"/>
        <end position="27"/>
    </location>
</feature>
<dbReference type="SUPFAM" id="SSF55486">
    <property type="entry name" value="Metalloproteases ('zincins'), catalytic domain"/>
    <property type="match status" value="1"/>
</dbReference>
<dbReference type="GO" id="GO:0030247">
    <property type="term" value="F:polysaccharide binding"/>
    <property type="evidence" value="ECO:0007669"/>
    <property type="project" value="UniProtKB-UniRule"/>
</dbReference>
<dbReference type="GO" id="GO:0004553">
    <property type="term" value="F:hydrolase activity, hydrolyzing O-glycosyl compounds"/>
    <property type="evidence" value="ECO:0007669"/>
    <property type="project" value="InterPro"/>
</dbReference>
<dbReference type="SUPFAM" id="SSF49384">
    <property type="entry name" value="Carbohydrate-binding domain"/>
    <property type="match status" value="1"/>
</dbReference>
<dbReference type="InterPro" id="IPR012291">
    <property type="entry name" value="CBM2_carb-bd_dom_sf"/>
</dbReference>
<feature type="domain" description="CBM2" evidence="3">
    <location>
        <begin position="24"/>
        <end position="133"/>
    </location>
</feature>
<dbReference type="PROSITE" id="PS51173">
    <property type="entry name" value="CBM2"/>
    <property type="match status" value="1"/>
</dbReference>
<organism evidence="4 5">
    <name type="scientific">Phytohabitans houttuyneae</name>
    <dbReference type="NCBI Taxonomy" id="1076126"/>
    <lineage>
        <taxon>Bacteria</taxon>
        <taxon>Bacillati</taxon>
        <taxon>Actinomycetota</taxon>
        <taxon>Actinomycetes</taxon>
        <taxon>Micromonosporales</taxon>
        <taxon>Micromonosporaceae</taxon>
    </lineage>
</organism>
<reference evidence="4 5" key="1">
    <citation type="submission" date="2020-03" db="EMBL/GenBank/DDBJ databases">
        <title>Whole genome shotgun sequence of Phytohabitans houttuyneae NBRC 108639.</title>
        <authorList>
            <person name="Komaki H."/>
            <person name="Tamura T."/>
        </authorList>
    </citation>
    <scope>NUCLEOTIDE SEQUENCE [LARGE SCALE GENOMIC DNA]</scope>
    <source>
        <strain evidence="4 5">NBRC 108639</strain>
    </source>
</reference>
<feature type="chain" id="PRO_5028969332" description="CBM2 domain-containing protein" evidence="2">
    <location>
        <begin position="28"/>
        <end position="412"/>
    </location>
</feature>
<evidence type="ECO:0000313" key="5">
    <source>
        <dbReference type="Proteomes" id="UP000482800"/>
    </source>
</evidence>
<feature type="compositionally biased region" description="Pro residues" evidence="1">
    <location>
        <begin position="139"/>
        <end position="154"/>
    </location>
</feature>
<dbReference type="Proteomes" id="UP000482800">
    <property type="component" value="Unassembled WGS sequence"/>
</dbReference>
<dbReference type="InterPro" id="IPR008965">
    <property type="entry name" value="CBM2/CBM3_carb-bd_dom_sf"/>
</dbReference>
<feature type="compositionally biased region" description="Low complexity" evidence="1">
    <location>
        <begin position="155"/>
        <end position="166"/>
    </location>
</feature>
<evidence type="ECO:0000256" key="1">
    <source>
        <dbReference type="SAM" id="MobiDB-lite"/>
    </source>
</evidence>
<feature type="region of interest" description="Disordered" evidence="1">
    <location>
        <begin position="132"/>
        <end position="168"/>
    </location>
</feature>
<keyword evidence="2" id="KW-0732">Signal</keyword>
<dbReference type="PANTHER" id="PTHR35606">
    <property type="entry name" value="CELLULOSE-BINDING FAMILY II PROTEIN"/>
    <property type="match status" value="1"/>
</dbReference>
<dbReference type="PANTHER" id="PTHR35606:SF4">
    <property type="entry name" value="CELLULOSE-BINDING FAMILY II PROTEIN"/>
    <property type="match status" value="1"/>
</dbReference>
<dbReference type="GO" id="GO:0005975">
    <property type="term" value="P:carbohydrate metabolic process"/>
    <property type="evidence" value="ECO:0007669"/>
    <property type="project" value="InterPro"/>
</dbReference>
<dbReference type="AlphaFoldDB" id="A0A6V8JXA4"/>
<dbReference type="RefSeq" id="WP_173052495.1">
    <property type="nucleotide sequence ID" value="NZ_BAABGO010000007.1"/>
</dbReference>
<name>A0A6V8JXA4_9ACTN</name>